<dbReference type="PROSITE" id="PS50005">
    <property type="entry name" value="TPR"/>
    <property type="match status" value="1"/>
</dbReference>
<dbReference type="EMBL" id="AP007255">
    <property type="protein sequence ID" value="BAE51910.1"/>
    <property type="molecule type" value="Genomic_DNA"/>
</dbReference>
<dbReference type="SUPFAM" id="SSF48452">
    <property type="entry name" value="TPR-like"/>
    <property type="match status" value="1"/>
</dbReference>
<sequence length="394" mass="43780">MGWLLFDDRRNLPVYIWFTMAAMGGLMTLTEAIQSALELVAQDDIDGALRAFDRIEASVPGDATVLRLRAQTYLKVGQYAEAARILFGLVRADPKVDPIFDLVWALVHARAYVDIVGVCAEYKHVIAGDKRFLAALGMAQTALGRYQDALATLSQAREVLPRDFYVRHNLSIALLHLGRHEEAVEVFSELLPDWDGSAPDGVTLERLDAISVGYDDNELHNYFSDRLLRLYQGHFPARRMRRVLEMGTGTGLLASKLPASTTSVTGIERSPGMLAQARARKVYDTLIEGEMPGGLASIEGPFETILSSCVLYYFADLEPFFREASRLTEPGGVFVFSVDPLCDPREVAATVPGEYAHSRSYLRRLATEAGFREVAMEIDRHRGPPGFWCAFKRG</sequence>
<dbReference type="PANTHER" id="PTHR43464:SF94">
    <property type="entry name" value="MALONYL-[ACYL-CARRIER PROTEIN] O-METHYLTRANSFERASE"/>
    <property type="match status" value="1"/>
</dbReference>
<keyword evidence="4" id="KW-1185">Reference proteome</keyword>
<evidence type="ECO:0000313" key="3">
    <source>
        <dbReference type="EMBL" id="BAE51910.1"/>
    </source>
</evidence>
<dbReference type="InterPro" id="IPR029063">
    <property type="entry name" value="SAM-dependent_MTases_sf"/>
</dbReference>
<dbReference type="GO" id="GO:0008757">
    <property type="term" value="F:S-adenosylmethionine-dependent methyltransferase activity"/>
    <property type="evidence" value="ECO:0007669"/>
    <property type="project" value="InterPro"/>
</dbReference>
<proteinExistence type="predicted"/>
<dbReference type="Gene3D" id="1.25.40.10">
    <property type="entry name" value="Tetratricopeptide repeat domain"/>
    <property type="match status" value="2"/>
</dbReference>
<dbReference type="InterPro" id="IPR011990">
    <property type="entry name" value="TPR-like_helical_dom_sf"/>
</dbReference>
<dbReference type="Pfam" id="PF13432">
    <property type="entry name" value="TPR_16"/>
    <property type="match status" value="1"/>
</dbReference>
<feature type="repeat" description="TPR" evidence="1">
    <location>
        <begin position="130"/>
        <end position="163"/>
    </location>
</feature>
<dbReference type="Pfam" id="PF14559">
    <property type="entry name" value="TPR_19"/>
    <property type="match status" value="1"/>
</dbReference>
<organism evidence="3 4">
    <name type="scientific">Paramagnetospirillum magneticum (strain ATCC 700264 / AMB-1)</name>
    <name type="common">Magnetospirillum magneticum</name>
    <dbReference type="NCBI Taxonomy" id="342108"/>
    <lineage>
        <taxon>Bacteria</taxon>
        <taxon>Pseudomonadati</taxon>
        <taxon>Pseudomonadota</taxon>
        <taxon>Alphaproteobacteria</taxon>
        <taxon>Rhodospirillales</taxon>
        <taxon>Magnetospirillaceae</taxon>
        <taxon>Paramagnetospirillum</taxon>
    </lineage>
</organism>
<name>Q2W2L5_PARM1</name>
<dbReference type="GO" id="GO:0032259">
    <property type="term" value="P:methylation"/>
    <property type="evidence" value="ECO:0007669"/>
    <property type="project" value="UniProtKB-KW"/>
</dbReference>
<dbReference type="Gene3D" id="3.40.50.150">
    <property type="entry name" value="Vaccinia Virus protein VP39"/>
    <property type="match status" value="1"/>
</dbReference>
<dbReference type="HOGENOM" id="CLU_699817_0_0_5"/>
<evidence type="ECO:0000313" key="4">
    <source>
        <dbReference type="Proteomes" id="UP000007058"/>
    </source>
</evidence>
<evidence type="ECO:0000259" key="2">
    <source>
        <dbReference type="Pfam" id="PF08241"/>
    </source>
</evidence>
<keyword evidence="3" id="KW-0489">Methyltransferase</keyword>
<dbReference type="SUPFAM" id="SSF53335">
    <property type="entry name" value="S-adenosyl-L-methionine-dependent methyltransferases"/>
    <property type="match status" value="1"/>
</dbReference>
<dbReference type="PANTHER" id="PTHR43464">
    <property type="entry name" value="METHYLTRANSFERASE"/>
    <property type="match status" value="1"/>
</dbReference>
<dbReference type="Proteomes" id="UP000007058">
    <property type="component" value="Chromosome"/>
</dbReference>
<accession>Q2W2L5</accession>
<dbReference type="KEGG" id="mag:amb3106"/>
<gene>
    <name evidence="3" type="ordered locus">amb3106</name>
</gene>
<keyword evidence="3" id="KW-0808">Transferase</keyword>
<dbReference type="CDD" id="cd02440">
    <property type="entry name" value="AdoMet_MTases"/>
    <property type="match status" value="1"/>
</dbReference>
<feature type="domain" description="Methyltransferase type 11" evidence="2">
    <location>
        <begin position="244"/>
        <end position="336"/>
    </location>
</feature>
<evidence type="ECO:0000256" key="1">
    <source>
        <dbReference type="PROSITE-ProRule" id="PRU00339"/>
    </source>
</evidence>
<dbReference type="Pfam" id="PF08241">
    <property type="entry name" value="Methyltransf_11"/>
    <property type="match status" value="1"/>
</dbReference>
<dbReference type="AlphaFoldDB" id="Q2W2L5"/>
<dbReference type="STRING" id="342108.amb3106"/>
<reference evidence="3 4" key="1">
    <citation type="journal article" date="2005" name="DNA Res.">
        <title>Complete genome sequence of the facultative anaerobic magnetotactic bacterium Magnetospirillum sp. strain AMB-1.</title>
        <authorList>
            <person name="Matsunaga T."/>
            <person name="Okamura Y."/>
            <person name="Fukuda Y."/>
            <person name="Wahyudi A.T."/>
            <person name="Murase Y."/>
            <person name="Takeyama H."/>
        </authorList>
    </citation>
    <scope>NUCLEOTIDE SEQUENCE [LARGE SCALE GENOMIC DNA]</scope>
    <source>
        <strain evidence="4">ATCC 700264 / AMB-1</strain>
    </source>
</reference>
<protein>
    <submittedName>
        <fullName evidence="3">Predicted methyltransferase</fullName>
    </submittedName>
</protein>
<dbReference type="InterPro" id="IPR019734">
    <property type="entry name" value="TPR_rpt"/>
</dbReference>
<dbReference type="InterPro" id="IPR013216">
    <property type="entry name" value="Methyltransf_11"/>
</dbReference>
<keyword evidence="1" id="KW-0802">TPR repeat</keyword>